<evidence type="ECO:0000313" key="1">
    <source>
        <dbReference type="EMBL" id="JAG01391.1"/>
    </source>
</evidence>
<accession>A0A0A9W1U5</accession>
<feature type="non-terminal residue" evidence="1">
    <location>
        <position position="114"/>
    </location>
</feature>
<feature type="non-terminal residue" evidence="1">
    <location>
        <position position="1"/>
    </location>
</feature>
<dbReference type="GO" id="GO:0003677">
    <property type="term" value="F:DNA binding"/>
    <property type="evidence" value="ECO:0007669"/>
    <property type="project" value="InterPro"/>
</dbReference>
<proteinExistence type="predicted"/>
<protein>
    <submittedName>
        <fullName evidence="1">Uncharacterized protein U95</fullName>
    </submittedName>
</protein>
<reference evidence="1" key="2">
    <citation type="submission" date="2014-07" db="EMBL/GenBank/DDBJ databases">
        <authorList>
            <person name="Hull J."/>
        </authorList>
    </citation>
    <scope>NUCLEOTIDE SEQUENCE</scope>
</reference>
<name>A0A0A9W1U5_LYGHE</name>
<dbReference type="InterPro" id="IPR011010">
    <property type="entry name" value="DNA_brk_join_enz"/>
</dbReference>
<reference evidence="1" key="1">
    <citation type="journal article" date="2014" name="PLoS ONE">
        <title>Transcriptome-Based Identification of ABC Transporters in the Western Tarnished Plant Bug Lygus hesperus.</title>
        <authorList>
            <person name="Hull J.J."/>
            <person name="Chaney K."/>
            <person name="Geib S.M."/>
            <person name="Fabrick J.A."/>
            <person name="Brent C.S."/>
            <person name="Walsh D."/>
            <person name="Lavine L.C."/>
        </authorList>
    </citation>
    <scope>NUCLEOTIDE SEQUENCE</scope>
</reference>
<sequence>PCLNCNYYHDSPSLCLAKTLETYMDVSKSLRSSSCDQLFIRTTKPYGAASKQMLSRWIKDTLTASGIDCSIFRPYSNRHGCDLCGSSSWNSNGCCTHNGRIGKHIIQLCNVQQF</sequence>
<organism evidence="1">
    <name type="scientific">Lygus hesperus</name>
    <name type="common">Western plant bug</name>
    <dbReference type="NCBI Taxonomy" id="30085"/>
    <lineage>
        <taxon>Eukaryota</taxon>
        <taxon>Metazoa</taxon>
        <taxon>Ecdysozoa</taxon>
        <taxon>Arthropoda</taxon>
        <taxon>Hexapoda</taxon>
        <taxon>Insecta</taxon>
        <taxon>Pterygota</taxon>
        <taxon>Neoptera</taxon>
        <taxon>Paraneoptera</taxon>
        <taxon>Hemiptera</taxon>
        <taxon>Heteroptera</taxon>
        <taxon>Panheteroptera</taxon>
        <taxon>Cimicomorpha</taxon>
        <taxon>Miridae</taxon>
        <taxon>Mirini</taxon>
        <taxon>Lygus</taxon>
    </lineage>
</organism>
<dbReference type="SUPFAM" id="SSF56349">
    <property type="entry name" value="DNA breaking-rejoining enzymes"/>
    <property type="match status" value="1"/>
</dbReference>
<gene>
    <name evidence="1" type="primary">U95</name>
    <name evidence="1" type="ORF">CM83_105506</name>
</gene>
<dbReference type="EMBL" id="GBHO01042213">
    <property type="protein sequence ID" value="JAG01391.1"/>
    <property type="molecule type" value="Transcribed_RNA"/>
</dbReference>
<dbReference type="AlphaFoldDB" id="A0A0A9W1U5"/>